<gene>
    <name evidence="7" type="ORF">LCGC14_2472080</name>
</gene>
<evidence type="ECO:0000256" key="6">
    <source>
        <dbReference type="SAM" id="Phobius"/>
    </source>
</evidence>
<proteinExistence type="predicted"/>
<evidence type="ECO:0000256" key="2">
    <source>
        <dbReference type="ARBA" id="ARBA00022475"/>
    </source>
</evidence>
<evidence type="ECO:0008006" key="8">
    <source>
        <dbReference type="Google" id="ProtNLM"/>
    </source>
</evidence>
<accession>A0A0F9BAV1</accession>
<keyword evidence="5 6" id="KW-0472">Membrane</keyword>
<evidence type="ECO:0000313" key="7">
    <source>
        <dbReference type="EMBL" id="KKL18780.1"/>
    </source>
</evidence>
<protein>
    <recommendedName>
        <fullName evidence="8">Amino acid transporter</fullName>
    </recommendedName>
</protein>
<dbReference type="InterPro" id="IPR001123">
    <property type="entry name" value="LeuE-type"/>
</dbReference>
<dbReference type="GO" id="GO:0005886">
    <property type="term" value="C:plasma membrane"/>
    <property type="evidence" value="ECO:0007669"/>
    <property type="project" value="UniProtKB-SubCell"/>
</dbReference>
<dbReference type="Pfam" id="PF01810">
    <property type="entry name" value="LysE"/>
    <property type="match status" value="1"/>
</dbReference>
<dbReference type="EMBL" id="LAZR01038739">
    <property type="protein sequence ID" value="KKL18780.1"/>
    <property type="molecule type" value="Genomic_DNA"/>
</dbReference>
<comment type="subcellular location">
    <subcellularLocation>
        <location evidence="1">Cell membrane</location>
        <topology evidence="1">Multi-pass membrane protein</topology>
    </subcellularLocation>
</comment>
<comment type="caution">
    <text evidence="7">The sequence shown here is derived from an EMBL/GenBank/DDBJ whole genome shotgun (WGS) entry which is preliminary data.</text>
</comment>
<keyword evidence="4 6" id="KW-1133">Transmembrane helix</keyword>
<evidence type="ECO:0000256" key="5">
    <source>
        <dbReference type="ARBA" id="ARBA00023136"/>
    </source>
</evidence>
<reference evidence="7" key="1">
    <citation type="journal article" date="2015" name="Nature">
        <title>Complex archaea that bridge the gap between prokaryotes and eukaryotes.</title>
        <authorList>
            <person name="Spang A."/>
            <person name="Saw J.H."/>
            <person name="Jorgensen S.L."/>
            <person name="Zaremba-Niedzwiedzka K."/>
            <person name="Martijn J."/>
            <person name="Lind A.E."/>
            <person name="van Eijk R."/>
            <person name="Schleper C."/>
            <person name="Guy L."/>
            <person name="Ettema T.J."/>
        </authorList>
    </citation>
    <scope>NUCLEOTIDE SEQUENCE</scope>
</reference>
<keyword evidence="3 6" id="KW-0812">Transmembrane</keyword>
<keyword evidence="2" id="KW-1003">Cell membrane</keyword>
<feature type="transmembrane region" description="Helical" evidence="6">
    <location>
        <begin position="36"/>
        <end position="58"/>
    </location>
</feature>
<name>A0A0F9BAV1_9ZZZZ</name>
<evidence type="ECO:0000256" key="4">
    <source>
        <dbReference type="ARBA" id="ARBA00022989"/>
    </source>
</evidence>
<sequence>MLTSFLPGFALSLTLIMAIGAQNAFVLRQGLRREHVLPVVLLCAGSDALLIGAGVAGFG</sequence>
<feature type="non-terminal residue" evidence="7">
    <location>
        <position position="59"/>
    </location>
</feature>
<evidence type="ECO:0000256" key="3">
    <source>
        <dbReference type="ARBA" id="ARBA00022692"/>
    </source>
</evidence>
<organism evidence="7">
    <name type="scientific">marine sediment metagenome</name>
    <dbReference type="NCBI Taxonomy" id="412755"/>
    <lineage>
        <taxon>unclassified sequences</taxon>
        <taxon>metagenomes</taxon>
        <taxon>ecological metagenomes</taxon>
    </lineage>
</organism>
<dbReference type="AlphaFoldDB" id="A0A0F9BAV1"/>
<evidence type="ECO:0000256" key="1">
    <source>
        <dbReference type="ARBA" id="ARBA00004651"/>
    </source>
</evidence>
<dbReference type="GO" id="GO:0006865">
    <property type="term" value="P:amino acid transport"/>
    <property type="evidence" value="ECO:0007669"/>
    <property type="project" value="InterPro"/>
</dbReference>